<feature type="region of interest" description="Disordered" evidence="4">
    <location>
        <begin position="279"/>
        <end position="311"/>
    </location>
</feature>
<evidence type="ECO:0000256" key="2">
    <source>
        <dbReference type="PROSITE-ProRule" id="PRU00108"/>
    </source>
</evidence>
<gene>
    <name evidence="6" type="ORF">BXYJ_LOCUS13039</name>
</gene>
<evidence type="ECO:0000256" key="4">
    <source>
        <dbReference type="SAM" id="MobiDB-lite"/>
    </source>
</evidence>
<dbReference type="Pfam" id="PF00046">
    <property type="entry name" value="Homeodomain"/>
    <property type="match status" value="1"/>
</dbReference>
<proteinExistence type="predicted"/>
<reference evidence="6" key="2">
    <citation type="submission" date="2020-09" db="EMBL/GenBank/DDBJ databases">
        <authorList>
            <person name="Kikuchi T."/>
        </authorList>
    </citation>
    <scope>NUCLEOTIDE SEQUENCE</scope>
    <source>
        <strain evidence="6">Ka4C1</strain>
    </source>
</reference>
<evidence type="ECO:0000256" key="1">
    <source>
        <dbReference type="ARBA" id="ARBA00004123"/>
    </source>
</evidence>
<dbReference type="GO" id="GO:0005634">
    <property type="term" value="C:nucleus"/>
    <property type="evidence" value="ECO:0007669"/>
    <property type="project" value="UniProtKB-SubCell"/>
</dbReference>
<dbReference type="Proteomes" id="UP000095284">
    <property type="component" value="Unplaced"/>
</dbReference>
<dbReference type="SMART" id="SM00389">
    <property type="entry name" value="HOX"/>
    <property type="match status" value="1"/>
</dbReference>
<dbReference type="CDD" id="cd00086">
    <property type="entry name" value="homeodomain"/>
    <property type="match status" value="1"/>
</dbReference>
<feature type="DNA-binding region" description="Homeobox" evidence="2">
    <location>
        <begin position="69"/>
        <end position="127"/>
    </location>
</feature>
<dbReference type="SMR" id="A0A1I7SI55"/>
<dbReference type="InterPro" id="IPR009057">
    <property type="entry name" value="Homeodomain-like_sf"/>
</dbReference>
<dbReference type="EMBL" id="CAJFDI010000005">
    <property type="protein sequence ID" value="CAD5232948.1"/>
    <property type="molecule type" value="Genomic_DNA"/>
</dbReference>
<evidence type="ECO:0000313" key="7">
    <source>
        <dbReference type="Proteomes" id="UP000095284"/>
    </source>
</evidence>
<dbReference type="Proteomes" id="UP000659654">
    <property type="component" value="Unassembled WGS sequence"/>
</dbReference>
<sequence>MYNVPCPVYAYVPAFYDPSMVLDASSGYQGPVPIVLPQANLVAGAGLASNLILGEIGRVQSGRIQKKEKKFARTKWSAAQEKTLAEAFAESQDIGSRMSELVDLTGLPEKTIKVYFANHRARCKKSQKEEKPRKPGRPRKLTEVSEGYGSLEGSPDFAGGLEQVQYMNHGYSGQNLNIHGSYNAPVQNQAQFASGNNYCPPQSGYSNPVGFAEYSNPSANYYPQMAYCTPQIPQEYCNNFVSGDNMPPGQIEQSPSWEAPLEQSNEDFLQNAMQIAGIESAEETQTAPKSSEAQTAPEDNWDEVLEGFENY</sequence>
<dbReference type="PROSITE" id="PS50071">
    <property type="entry name" value="HOMEOBOX_2"/>
    <property type="match status" value="1"/>
</dbReference>
<evidence type="ECO:0000256" key="3">
    <source>
        <dbReference type="RuleBase" id="RU000682"/>
    </source>
</evidence>
<evidence type="ECO:0000313" key="9">
    <source>
        <dbReference type="WBParaSite" id="BXY_1272400.1"/>
    </source>
</evidence>
<reference evidence="9" key="1">
    <citation type="submission" date="2016-11" db="UniProtKB">
        <authorList>
            <consortium name="WormBaseParasite"/>
        </authorList>
    </citation>
    <scope>IDENTIFICATION</scope>
</reference>
<evidence type="ECO:0000313" key="8">
    <source>
        <dbReference type="Proteomes" id="UP000659654"/>
    </source>
</evidence>
<keyword evidence="2 3" id="KW-0371">Homeobox</keyword>
<dbReference type="Proteomes" id="UP000582659">
    <property type="component" value="Unassembled WGS sequence"/>
</dbReference>
<keyword evidence="2 3" id="KW-0539">Nucleus</keyword>
<dbReference type="WBParaSite" id="BXY_1272400.1">
    <property type="protein sequence ID" value="BXY_1272400.1"/>
    <property type="gene ID" value="BXY_1272400"/>
</dbReference>
<organism evidence="7 9">
    <name type="scientific">Bursaphelenchus xylophilus</name>
    <name type="common">Pinewood nematode worm</name>
    <name type="synonym">Aphelenchoides xylophilus</name>
    <dbReference type="NCBI Taxonomy" id="6326"/>
    <lineage>
        <taxon>Eukaryota</taxon>
        <taxon>Metazoa</taxon>
        <taxon>Ecdysozoa</taxon>
        <taxon>Nematoda</taxon>
        <taxon>Chromadorea</taxon>
        <taxon>Rhabditida</taxon>
        <taxon>Tylenchina</taxon>
        <taxon>Tylenchomorpha</taxon>
        <taxon>Aphelenchoidea</taxon>
        <taxon>Aphelenchoididae</taxon>
        <taxon>Bursaphelenchus</taxon>
    </lineage>
</organism>
<dbReference type="GO" id="GO:0003677">
    <property type="term" value="F:DNA binding"/>
    <property type="evidence" value="ECO:0007669"/>
    <property type="project" value="UniProtKB-UniRule"/>
</dbReference>
<evidence type="ECO:0000313" key="6">
    <source>
        <dbReference type="EMBL" id="CAD5232948.1"/>
    </source>
</evidence>
<accession>A0A1I7SI55</accession>
<feature type="domain" description="Homeobox" evidence="5">
    <location>
        <begin position="67"/>
        <end position="126"/>
    </location>
</feature>
<keyword evidence="8" id="KW-1185">Reference proteome</keyword>
<comment type="subcellular location">
    <subcellularLocation>
        <location evidence="1 2 3">Nucleus</location>
    </subcellularLocation>
</comment>
<dbReference type="InterPro" id="IPR001356">
    <property type="entry name" value="HD"/>
</dbReference>
<feature type="compositionally biased region" description="Acidic residues" evidence="4">
    <location>
        <begin position="299"/>
        <end position="311"/>
    </location>
</feature>
<protein>
    <submittedName>
        <fullName evidence="6">(pine wood nematode) hypothetical protein</fullName>
    </submittedName>
    <submittedName>
        <fullName evidence="9">Homeobox domain-containing protein</fullName>
    </submittedName>
</protein>
<feature type="region of interest" description="Disordered" evidence="4">
    <location>
        <begin position="123"/>
        <end position="150"/>
    </location>
</feature>
<keyword evidence="2 3" id="KW-0238">DNA-binding</keyword>
<dbReference type="EMBL" id="CAJFCV020000005">
    <property type="protein sequence ID" value="CAG9126173.1"/>
    <property type="molecule type" value="Genomic_DNA"/>
</dbReference>
<name>A0A1I7SI55_BURXY</name>
<dbReference type="AlphaFoldDB" id="A0A1I7SI55"/>
<dbReference type="Gene3D" id="1.10.10.60">
    <property type="entry name" value="Homeodomain-like"/>
    <property type="match status" value="1"/>
</dbReference>
<feature type="compositionally biased region" description="Polar residues" evidence="4">
    <location>
        <begin position="283"/>
        <end position="294"/>
    </location>
</feature>
<evidence type="ECO:0000259" key="5">
    <source>
        <dbReference type="PROSITE" id="PS50071"/>
    </source>
</evidence>
<dbReference type="SUPFAM" id="SSF46689">
    <property type="entry name" value="Homeodomain-like"/>
    <property type="match status" value="1"/>
</dbReference>